<protein>
    <recommendedName>
        <fullName evidence="6">Protein CHUP1, chloroplastic</fullName>
    </recommendedName>
</protein>
<dbReference type="AlphaFoldDB" id="A0A0A0KT25"/>
<evidence type="ECO:0000256" key="1">
    <source>
        <dbReference type="ARBA" id="ARBA00023054"/>
    </source>
</evidence>
<name>A0A0A0KT25_CUCSA</name>
<proteinExistence type="predicted"/>
<keyword evidence="1 2" id="KW-0175">Coiled coil</keyword>
<dbReference type="GO" id="GO:0009707">
    <property type="term" value="C:chloroplast outer membrane"/>
    <property type="evidence" value="ECO:0000318"/>
    <property type="project" value="GO_Central"/>
</dbReference>
<feature type="compositionally biased region" description="Basic and acidic residues" evidence="3">
    <location>
        <begin position="529"/>
        <end position="542"/>
    </location>
</feature>
<evidence type="ECO:0000256" key="3">
    <source>
        <dbReference type="SAM" id="MobiDB-lite"/>
    </source>
</evidence>
<keyword evidence="5" id="KW-1185">Reference proteome</keyword>
<dbReference type="GO" id="GO:0009902">
    <property type="term" value="P:chloroplast relocation"/>
    <property type="evidence" value="ECO:0000318"/>
    <property type="project" value="GO_Central"/>
</dbReference>
<dbReference type="InterPro" id="IPR040265">
    <property type="entry name" value="CHUP1/IPGA1-like"/>
</dbReference>
<reference evidence="4 5" key="4">
    <citation type="journal article" date="2011" name="BMC Genomics">
        <title>RNA-Seq improves annotation of protein-coding genes in the cucumber genome.</title>
        <authorList>
            <person name="Li Z."/>
            <person name="Zhang Z."/>
            <person name="Yan P."/>
            <person name="Huang S."/>
            <person name="Fei Z."/>
            <person name="Lin K."/>
        </authorList>
    </citation>
    <scope>NUCLEOTIDE SEQUENCE [LARGE SCALE GENOMIC DNA]</scope>
    <source>
        <strain evidence="5">cv. 9930</strain>
    </source>
</reference>
<gene>
    <name evidence="4" type="ORF">Csa_5G577430</name>
</gene>
<evidence type="ECO:0008006" key="6">
    <source>
        <dbReference type="Google" id="ProtNLM"/>
    </source>
</evidence>
<feature type="region of interest" description="Disordered" evidence="3">
    <location>
        <begin position="394"/>
        <end position="436"/>
    </location>
</feature>
<feature type="compositionally biased region" description="Polar residues" evidence="3">
    <location>
        <begin position="401"/>
        <end position="414"/>
    </location>
</feature>
<feature type="region of interest" description="Disordered" evidence="3">
    <location>
        <begin position="40"/>
        <end position="79"/>
    </location>
</feature>
<reference evidence="4 5" key="3">
    <citation type="journal article" date="2010" name="BMC Genomics">
        <title>Transcriptome sequencing and comparative analysis of cucumber flowers with different sex types.</title>
        <authorList>
            <person name="Guo S."/>
            <person name="Zheng Y."/>
            <person name="Joung J.G."/>
            <person name="Liu S."/>
            <person name="Zhang Z."/>
            <person name="Crasta O.R."/>
            <person name="Sobral B.W."/>
            <person name="Xu Y."/>
            <person name="Huang S."/>
            <person name="Fei Z."/>
        </authorList>
    </citation>
    <scope>NUCLEOTIDE SEQUENCE [LARGE SCALE GENOMIC DNA]</scope>
    <source>
        <strain evidence="5">cv. 9930</strain>
    </source>
</reference>
<feature type="coiled-coil region" evidence="2">
    <location>
        <begin position="114"/>
        <end position="330"/>
    </location>
</feature>
<evidence type="ECO:0000313" key="4">
    <source>
        <dbReference type="EMBL" id="KGN51552.1"/>
    </source>
</evidence>
<feature type="compositionally biased region" description="Low complexity" evidence="3">
    <location>
        <begin position="415"/>
        <end position="425"/>
    </location>
</feature>
<accession>A0A0A0KT25</accession>
<evidence type="ECO:0000313" key="5">
    <source>
        <dbReference type="Proteomes" id="UP000029981"/>
    </source>
</evidence>
<organism evidence="4 5">
    <name type="scientific">Cucumis sativus</name>
    <name type="common">Cucumber</name>
    <dbReference type="NCBI Taxonomy" id="3659"/>
    <lineage>
        <taxon>Eukaryota</taxon>
        <taxon>Viridiplantae</taxon>
        <taxon>Streptophyta</taxon>
        <taxon>Embryophyta</taxon>
        <taxon>Tracheophyta</taxon>
        <taxon>Spermatophyta</taxon>
        <taxon>Magnoliopsida</taxon>
        <taxon>eudicotyledons</taxon>
        <taxon>Gunneridae</taxon>
        <taxon>Pentapetalae</taxon>
        <taxon>rosids</taxon>
        <taxon>fabids</taxon>
        <taxon>Cucurbitales</taxon>
        <taxon>Cucurbitaceae</taxon>
        <taxon>Benincaseae</taxon>
        <taxon>Cucumis</taxon>
    </lineage>
</organism>
<reference evidence="4 5" key="2">
    <citation type="journal article" date="2009" name="PLoS ONE">
        <title>An integrated genetic and cytogenetic map of the cucumber genome.</title>
        <authorList>
            <person name="Ren Y."/>
            <person name="Zhang Z."/>
            <person name="Liu J."/>
            <person name="Staub J.E."/>
            <person name="Han Y."/>
            <person name="Cheng Z."/>
            <person name="Li X."/>
            <person name="Lu J."/>
            <person name="Miao H."/>
            <person name="Kang H."/>
            <person name="Xie B."/>
            <person name="Gu X."/>
            <person name="Wang X."/>
            <person name="Du Y."/>
            <person name="Jin W."/>
            <person name="Huang S."/>
        </authorList>
    </citation>
    <scope>NUCLEOTIDE SEQUENCE [LARGE SCALE GENOMIC DNA]</scope>
    <source>
        <strain evidence="5">cv. 9930</strain>
    </source>
</reference>
<evidence type="ECO:0000256" key="2">
    <source>
        <dbReference type="SAM" id="Coils"/>
    </source>
</evidence>
<dbReference type="STRING" id="3659.A0A0A0KT25"/>
<dbReference type="EMBL" id="CM002926">
    <property type="protein sequence ID" value="KGN51552.1"/>
    <property type="molecule type" value="Genomic_DNA"/>
</dbReference>
<feature type="compositionally biased region" description="Polar residues" evidence="3">
    <location>
        <begin position="59"/>
        <end position="72"/>
    </location>
</feature>
<dbReference type="Proteomes" id="UP000029981">
    <property type="component" value="Chromosome 5"/>
</dbReference>
<reference evidence="4 5" key="1">
    <citation type="journal article" date="2009" name="Nat. Genet.">
        <title>The genome of the cucumber, Cucumis sativus L.</title>
        <authorList>
            <person name="Huang S."/>
            <person name="Li R."/>
            <person name="Zhang Z."/>
            <person name="Li L."/>
            <person name="Gu X."/>
            <person name="Fan W."/>
            <person name="Lucas W.J."/>
            <person name="Wang X."/>
            <person name="Xie B."/>
            <person name="Ni P."/>
            <person name="Ren Y."/>
            <person name="Zhu H."/>
            <person name="Li J."/>
            <person name="Lin K."/>
            <person name="Jin W."/>
            <person name="Fei Z."/>
            <person name="Li G."/>
            <person name="Staub J."/>
            <person name="Kilian A."/>
            <person name="van der Vossen E.A."/>
            <person name="Wu Y."/>
            <person name="Guo J."/>
            <person name="He J."/>
            <person name="Jia Z."/>
            <person name="Ren Y."/>
            <person name="Tian G."/>
            <person name="Lu Y."/>
            <person name="Ruan J."/>
            <person name="Qian W."/>
            <person name="Wang M."/>
            <person name="Huang Q."/>
            <person name="Li B."/>
            <person name="Xuan Z."/>
            <person name="Cao J."/>
            <person name="Asan"/>
            <person name="Wu Z."/>
            <person name="Zhang J."/>
            <person name="Cai Q."/>
            <person name="Bai Y."/>
            <person name="Zhao B."/>
            <person name="Han Y."/>
            <person name="Li Y."/>
            <person name="Li X."/>
            <person name="Wang S."/>
            <person name="Shi Q."/>
            <person name="Liu S."/>
            <person name="Cho W.K."/>
            <person name="Kim J.Y."/>
            <person name="Xu Y."/>
            <person name="Heller-Uszynska K."/>
            <person name="Miao H."/>
            <person name="Cheng Z."/>
            <person name="Zhang S."/>
            <person name="Wu J."/>
            <person name="Yang Y."/>
            <person name="Kang H."/>
            <person name="Li M."/>
            <person name="Liang H."/>
            <person name="Ren X."/>
            <person name="Shi Z."/>
            <person name="Wen M."/>
            <person name="Jian M."/>
            <person name="Yang H."/>
            <person name="Zhang G."/>
            <person name="Yang Z."/>
            <person name="Chen R."/>
            <person name="Liu S."/>
            <person name="Li J."/>
            <person name="Ma L."/>
            <person name="Liu H."/>
            <person name="Zhou Y."/>
            <person name="Zhao J."/>
            <person name="Fang X."/>
            <person name="Li G."/>
            <person name="Fang L."/>
            <person name="Li Y."/>
            <person name="Liu D."/>
            <person name="Zheng H."/>
            <person name="Zhang Y."/>
            <person name="Qin N."/>
            <person name="Li Z."/>
            <person name="Yang G."/>
            <person name="Yang S."/>
            <person name="Bolund L."/>
            <person name="Kristiansen K."/>
            <person name="Zheng H."/>
            <person name="Li S."/>
            <person name="Zhang X."/>
            <person name="Yang H."/>
            <person name="Wang J."/>
            <person name="Sun R."/>
            <person name="Zhang B."/>
            <person name="Jiang S."/>
            <person name="Wang J."/>
            <person name="Du Y."/>
            <person name="Li S."/>
        </authorList>
    </citation>
    <scope>NUCLEOTIDE SEQUENCE [LARGE SCALE GENOMIC DNA]</scope>
    <source>
        <strain evidence="5">cv. 9930</strain>
    </source>
</reference>
<sequence>MNRISVVVAVSIAAYAIKQLTIRSWTSFFLPTTNCSENGEDVKKNVKQGLEEEEEEEANSISDTTSQVNGRTSDLEDGDHSSDEFQVLLLPQRNSENWLLDDNRKEEKVPEFLIENSKIELERLLKLLMELEERKVKLEGELIMCDGIKYSETDVMELRKQLDAKNDDISMLNNTISSLQAERKILKEEILKGALMKKELEEGRGKIKELQRQIQLDANQTKERLLLLKQRVSTLQAKEEEAVKKEAELYKKQKAAKDFEVEFGELKWKNRELQHENQELTSKLEVMKARIKTLTKMTETEIITKEREEAQKLKSENEDLIKQLEGLQMNRFSEVEELVYLRWINACLRYELRNNQIPAGESARYLNKSSSPKSKEKAKQLMLEYAGKEIGEAETDHESNFSHPFSSEIDNLENTSIDSSRSRTSSFREKPNSNLSLKKLIRNQGGSSAVSPPSTIDSSHRWKDPLEAVMALSAETLTLSEVRLQVSSRKSVNSVATSFQLMSKSVEQSLQQKYSTYKEHHKLAIGSEKQIKEKVENERAKSSGDSSSSNLEYEDISMRKNATLVLKLAQMKMNKISCEPDSQYDNNSTNFISSPTSSGGEVHRGSELVQFNRKMMKPEVKDHMETQRDHLVMALAMEVREASFSNMEDIVSFVIWLDEKLSSLVDGMEILEHFDWPKRKTDALREAAFGYQKLMKLREEVSSFVDNPKLTCEVALNKMNSLLDKVEQSVYALLQTRDTTISRYEELGIPIDWLLDCGVVGKIKVLCVELARKYMKRIVKEHNALSGPEKEPNREFLLFQGVRFASRVHKFAGGFDSKSMKAFEELRSRVHTETGQQN</sequence>
<dbReference type="eggNOG" id="ENOG502QQ13">
    <property type="taxonomic scope" value="Eukaryota"/>
</dbReference>
<dbReference type="PANTHER" id="PTHR31342">
    <property type="entry name" value="PROTEIN CHUP1, CHLOROPLASTIC"/>
    <property type="match status" value="1"/>
</dbReference>
<dbReference type="PANTHER" id="PTHR31342:SF7">
    <property type="entry name" value="PROTEIN CHUP1, CHLOROPLASTIC"/>
    <property type="match status" value="1"/>
</dbReference>
<dbReference type="Gramene" id="KGN51552">
    <property type="protein sequence ID" value="KGN51552"/>
    <property type="gene ID" value="Csa_5G577430"/>
</dbReference>
<feature type="region of interest" description="Disordered" evidence="3">
    <location>
        <begin position="528"/>
        <end position="552"/>
    </location>
</feature>